<accession>A0A930B9Q6</accession>
<feature type="domain" description="ESPR" evidence="1">
    <location>
        <begin position="1"/>
        <end position="33"/>
    </location>
</feature>
<dbReference type="Proteomes" id="UP000757890">
    <property type="component" value="Unassembled WGS sequence"/>
</dbReference>
<evidence type="ECO:0000313" key="2">
    <source>
        <dbReference type="EMBL" id="MBF1130207.1"/>
    </source>
</evidence>
<gene>
    <name evidence="2" type="ORF">HXL70_09260</name>
</gene>
<dbReference type="EMBL" id="JABZMK010000126">
    <property type="protein sequence ID" value="MBF1130207.1"/>
    <property type="molecule type" value="Genomic_DNA"/>
</dbReference>
<organism evidence="2 3">
    <name type="scientific">Dialister invisus</name>
    <dbReference type="NCBI Taxonomy" id="218538"/>
    <lineage>
        <taxon>Bacteria</taxon>
        <taxon>Bacillati</taxon>
        <taxon>Bacillota</taxon>
        <taxon>Negativicutes</taxon>
        <taxon>Veillonellales</taxon>
        <taxon>Veillonellaceae</taxon>
        <taxon>Dialister</taxon>
    </lineage>
</organism>
<protein>
    <recommendedName>
        <fullName evidence="1">ESPR domain-containing protein</fullName>
    </recommendedName>
</protein>
<evidence type="ECO:0000313" key="3">
    <source>
        <dbReference type="Proteomes" id="UP000757890"/>
    </source>
</evidence>
<dbReference type="InterPro" id="IPR024973">
    <property type="entry name" value="ESPR"/>
</dbReference>
<comment type="caution">
    <text evidence="2">The sequence shown here is derived from an EMBL/GenBank/DDBJ whole genome shotgun (WGS) entry which is preliminary data.</text>
</comment>
<sequence length="36" mass="3969">MNQIYKVIWSRVKHCYVVVSEVAGRCGKNGGAASEK</sequence>
<proteinExistence type="predicted"/>
<dbReference type="Pfam" id="PF13018">
    <property type="entry name" value="ESPR"/>
    <property type="match status" value="1"/>
</dbReference>
<dbReference type="AlphaFoldDB" id="A0A930B9Q6"/>
<name>A0A930B9Q6_9FIRM</name>
<feature type="non-terminal residue" evidence="2">
    <location>
        <position position="36"/>
    </location>
</feature>
<reference evidence="2" key="1">
    <citation type="submission" date="2020-04" db="EMBL/GenBank/DDBJ databases">
        <title>Deep metagenomics examines the oral microbiome during advanced dental caries in children, revealing novel taxa and co-occurrences with host molecules.</title>
        <authorList>
            <person name="Baker J.L."/>
            <person name="Morton J.T."/>
            <person name="Dinis M."/>
            <person name="Alvarez R."/>
            <person name="Tran N.C."/>
            <person name="Knight R."/>
            <person name="Edlund A."/>
        </authorList>
    </citation>
    <scope>NUCLEOTIDE SEQUENCE</scope>
    <source>
        <strain evidence="2">JCVI_32_bin.14</strain>
    </source>
</reference>
<evidence type="ECO:0000259" key="1">
    <source>
        <dbReference type="Pfam" id="PF13018"/>
    </source>
</evidence>